<evidence type="ECO:0000313" key="2">
    <source>
        <dbReference type="EMBL" id="SEP53725.1"/>
    </source>
</evidence>
<feature type="transmembrane region" description="Helical" evidence="1">
    <location>
        <begin position="53"/>
        <end position="76"/>
    </location>
</feature>
<feature type="transmembrane region" description="Helical" evidence="1">
    <location>
        <begin position="401"/>
        <end position="422"/>
    </location>
</feature>
<sequence length="474" mass="46641">MHSSPWSPGTPGSVRLGAGRHRISTAGVVVISLSAAAPATKVVLLITAGAGTAGLAIVVVVVGALVALQGVGYLAAARTLAESGIPAGFSTVVAHGLGRLPGAAAGWVAVTSYTALVAGMAGMAGHAVSVATAVDGGGDEMPWQIGAVAAILVAGAVGAWRLATVRAVLCGVAAIQVAAMVFIVLNGSVLHAPLGGWTAEATGPALLILGAAVFAGVETSVMYISSCRAGHRGITRAGAATIGLLVGLTAGTTLALSIAAKGSAVDAAAPSPGPLIAGGWIVAASAAAGTVALHVASTACAVQLGRDGAAPASLGTASTRRHRPVIATAAQTLLGFAAIGTATATGVDAQMFARVAVVSGTVGILVLLAVTALAVTALCVTGPDQESRAARTRRRRIGTSSLTASILLTFLALLVLSRPSAALGVGPESWVPEAVLAGYVFVLIFATVWALLRRRTDLNRHVAGLRTATARTRL</sequence>
<dbReference type="STRING" id="394193.SAMN04489732_13027"/>
<feature type="transmembrane region" description="Helical" evidence="1">
    <location>
        <begin position="434"/>
        <end position="452"/>
    </location>
</feature>
<accession>A0A1H8YNE9</accession>
<dbReference type="EMBL" id="FOEF01000030">
    <property type="protein sequence ID" value="SEP53725.1"/>
    <property type="molecule type" value="Genomic_DNA"/>
</dbReference>
<keyword evidence="3" id="KW-1185">Reference proteome</keyword>
<reference evidence="2 3" key="1">
    <citation type="submission" date="2016-10" db="EMBL/GenBank/DDBJ databases">
        <authorList>
            <person name="de Groot N.N."/>
        </authorList>
    </citation>
    <scope>NUCLEOTIDE SEQUENCE [LARGE SCALE GENOMIC DNA]</scope>
    <source>
        <strain evidence="2 3">DSM 44993</strain>
    </source>
</reference>
<keyword evidence="1" id="KW-0472">Membrane</keyword>
<feature type="transmembrane region" description="Helical" evidence="1">
    <location>
        <begin position="205"/>
        <end position="225"/>
    </location>
</feature>
<feature type="transmembrane region" description="Helical" evidence="1">
    <location>
        <begin position="325"/>
        <end position="345"/>
    </location>
</feature>
<feature type="transmembrane region" description="Helical" evidence="1">
    <location>
        <begin position="167"/>
        <end position="185"/>
    </location>
</feature>
<keyword evidence="1" id="KW-0812">Transmembrane</keyword>
<feature type="transmembrane region" description="Helical" evidence="1">
    <location>
        <begin position="141"/>
        <end position="160"/>
    </location>
</feature>
<dbReference type="Gene3D" id="1.20.1740.10">
    <property type="entry name" value="Amino acid/polyamine transporter I"/>
    <property type="match status" value="1"/>
</dbReference>
<keyword evidence="1" id="KW-1133">Transmembrane helix</keyword>
<proteinExistence type="predicted"/>
<gene>
    <name evidence="2" type="ORF">SAMN04489732_13027</name>
</gene>
<feature type="transmembrane region" description="Helical" evidence="1">
    <location>
        <begin position="351"/>
        <end position="380"/>
    </location>
</feature>
<evidence type="ECO:0000313" key="3">
    <source>
        <dbReference type="Proteomes" id="UP000198582"/>
    </source>
</evidence>
<organism evidence="2 3">
    <name type="scientific">Amycolatopsis saalfeldensis</name>
    <dbReference type="NCBI Taxonomy" id="394193"/>
    <lineage>
        <taxon>Bacteria</taxon>
        <taxon>Bacillati</taxon>
        <taxon>Actinomycetota</taxon>
        <taxon>Actinomycetes</taxon>
        <taxon>Pseudonocardiales</taxon>
        <taxon>Pseudonocardiaceae</taxon>
        <taxon>Amycolatopsis</taxon>
    </lineage>
</organism>
<feature type="transmembrane region" description="Helical" evidence="1">
    <location>
        <begin position="237"/>
        <end position="260"/>
    </location>
</feature>
<protein>
    <submittedName>
        <fullName evidence="2">Amino acid transporter</fullName>
    </submittedName>
</protein>
<feature type="transmembrane region" description="Helical" evidence="1">
    <location>
        <begin position="97"/>
        <end position="121"/>
    </location>
</feature>
<feature type="transmembrane region" description="Helical" evidence="1">
    <location>
        <begin position="280"/>
        <end position="304"/>
    </location>
</feature>
<dbReference type="Proteomes" id="UP000198582">
    <property type="component" value="Unassembled WGS sequence"/>
</dbReference>
<dbReference type="AlphaFoldDB" id="A0A1H8YNE9"/>
<name>A0A1H8YNE9_9PSEU</name>
<evidence type="ECO:0000256" key="1">
    <source>
        <dbReference type="SAM" id="Phobius"/>
    </source>
</evidence>